<evidence type="ECO:0000313" key="14">
    <source>
        <dbReference type="Proteomes" id="UP001189122"/>
    </source>
</evidence>
<dbReference type="InterPro" id="IPR036736">
    <property type="entry name" value="ACP-like_sf"/>
</dbReference>
<evidence type="ECO:0000256" key="5">
    <source>
        <dbReference type="ARBA" id="ARBA00022553"/>
    </source>
</evidence>
<dbReference type="InterPro" id="IPR009081">
    <property type="entry name" value="PP-bd_ACP"/>
</dbReference>
<dbReference type="Gene3D" id="1.10.1200.10">
    <property type="entry name" value="ACP-like"/>
    <property type="match status" value="1"/>
</dbReference>
<evidence type="ECO:0000256" key="10">
    <source>
        <dbReference type="ARBA" id="ARBA00063067"/>
    </source>
</evidence>
<dbReference type="EMBL" id="LR743590">
    <property type="protein sequence ID" value="CAA2617625.1"/>
    <property type="molecule type" value="Genomic_DNA"/>
</dbReference>
<evidence type="ECO:0000256" key="6">
    <source>
        <dbReference type="ARBA" id="ARBA00022832"/>
    </source>
</evidence>
<evidence type="ECO:0000256" key="11">
    <source>
        <dbReference type="RuleBase" id="RU000722"/>
    </source>
</evidence>
<dbReference type="GO" id="GO:0005739">
    <property type="term" value="C:mitochondrion"/>
    <property type="evidence" value="ECO:0007669"/>
    <property type="project" value="UniProtKB-ARBA"/>
</dbReference>
<keyword evidence="14" id="KW-1185">Reference proteome</keyword>
<reference evidence="13 14" key="1">
    <citation type="submission" date="2019-12" db="EMBL/GenBank/DDBJ databases">
        <authorList>
            <person name="Scholz U."/>
            <person name="Mascher M."/>
            <person name="Fiebig A."/>
        </authorList>
    </citation>
    <scope>NUCLEOTIDE SEQUENCE</scope>
</reference>
<protein>
    <recommendedName>
        <fullName evidence="11">Acyl carrier protein</fullName>
    </recommendedName>
</protein>
<keyword evidence="4 11" id="KW-0444">Lipid biosynthesis</keyword>
<keyword evidence="6" id="KW-0276">Fatty acid metabolism</keyword>
<evidence type="ECO:0000313" key="13">
    <source>
        <dbReference type="EMBL" id="CAA2617625.1"/>
    </source>
</evidence>
<keyword evidence="7" id="KW-0443">Lipid metabolism</keyword>
<name>A0A7I8IHG8_SPIIN</name>
<evidence type="ECO:0000259" key="12">
    <source>
        <dbReference type="PROSITE" id="PS50075"/>
    </source>
</evidence>
<dbReference type="InterPro" id="IPR003231">
    <property type="entry name" value="ACP"/>
</dbReference>
<comment type="subunit">
    <text evidence="10">Complex I is composed of at least 49 different subunits.</text>
</comment>
<keyword evidence="3 11" id="KW-0596">Phosphopantetheine</keyword>
<keyword evidence="5" id="KW-0597">Phosphoprotein</keyword>
<proteinExistence type="inferred from homology"/>
<dbReference type="PANTHER" id="PTHR20863">
    <property type="entry name" value="ACYL CARRIER PROTEIN"/>
    <property type="match status" value="1"/>
</dbReference>
<accession>A0A7I8IHG8</accession>
<sequence>MYRYKNFLLKHVRVARRGPESLLTKDMWLSRAAVRLMSGTSDADSEIVMNRVLGLVKKYDKIDASKVTEKADFQKDLGLDSLDRVELVMAFEQEFSVEIPDERADQLACCSDVVDFILSEARGGPGKNPAA</sequence>
<dbReference type="PROSITE" id="PS50075">
    <property type="entry name" value="CARRIER"/>
    <property type="match status" value="1"/>
</dbReference>
<feature type="domain" description="Carrier" evidence="12">
    <location>
        <begin position="46"/>
        <end position="121"/>
    </location>
</feature>
<evidence type="ECO:0000256" key="9">
    <source>
        <dbReference type="ARBA" id="ARBA00057783"/>
    </source>
</evidence>
<dbReference type="GO" id="GO:0000035">
    <property type="term" value="F:acyl binding"/>
    <property type="evidence" value="ECO:0007669"/>
    <property type="project" value="TreeGrafter"/>
</dbReference>
<evidence type="ECO:0000256" key="3">
    <source>
        <dbReference type="ARBA" id="ARBA00022450"/>
    </source>
</evidence>
<comment type="function">
    <text evidence="9">Carrier of the growing fatty acid chain in fatty acid biosynthesis. May be involved in the synthesis of short and medium chain fatty acids. Accessory and non-catalytic subunit of the mitochondrial membrane respiratory chain NADH dehydrogenase (Complex I), which functions in the transfer of electrons from NADH to the respiratory chain.</text>
</comment>
<dbReference type="SUPFAM" id="SSF47336">
    <property type="entry name" value="ACP-like"/>
    <property type="match status" value="1"/>
</dbReference>
<comment type="similarity">
    <text evidence="2">Belongs to the acyl carrier protein (ACP) family.</text>
</comment>
<dbReference type="NCBIfam" id="TIGR00517">
    <property type="entry name" value="acyl_carrier"/>
    <property type="match status" value="1"/>
</dbReference>
<dbReference type="HAMAP" id="MF_01217">
    <property type="entry name" value="Acyl_carrier"/>
    <property type="match status" value="1"/>
</dbReference>
<organism evidence="13">
    <name type="scientific">Spirodela intermedia</name>
    <name type="common">Intermediate duckweed</name>
    <dbReference type="NCBI Taxonomy" id="51605"/>
    <lineage>
        <taxon>Eukaryota</taxon>
        <taxon>Viridiplantae</taxon>
        <taxon>Streptophyta</taxon>
        <taxon>Embryophyta</taxon>
        <taxon>Tracheophyta</taxon>
        <taxon>Spermatophyta</taxon>
        <taxon>Magnoliopsida</taxon>
        <taxon>Liliopsida</taxon>
        <taxon>Araceae</taxon>
        <taxon>Lemnoideae</taxon>
        <taxon>Spirodela</taxon>
    </lineage>
</organism>
<dbReference type="EMBL" id="CACRZD030000003">
    <property type="protein sequence ID" value="CAA6657321.1"/>
    <property type="molecule type" value="Genomic_DNA"/>
</dbReference>
<dbReference type="AlphaFoldDB" id="A0A7I8IHG8"/>
<dbReference type="PANTHER" id="PTHR20863:SF60">
    <property type="entry name" value="ACYL CARRIER PROTEIN 3, MITOCHONDRIAL"/>
    <property type="match status" value="1"/>
</dbReference>
<keyword evidence="8 11" id="KW-0275">Fatty acid biosynthesis</keyword>
<dbReference type="Pfam" id="PF00550">
    <property type="entry name" value="PP-binding"/>
    <property type="match status" value="1"/>
</dbReference>
<comment type="pathway">
    <text evidence="1">Lipid metabolism; fatty acid biosynthesis.</text>
</comment>
<evidence type="ECO:0000256" key="1">
    <source>
        <dbReference type="ARBA" id="ARBA00005194"/>
    </source>
</evidence>
<evidence type="ECO:0000256" key="7">
    <source>
        <dbReference type="ARBA" id="ARBA00023098"/>
    </source>
</evidence>
<evidence type="ECO:0000256" key="4">
    <source>
        <dbReference type="ARBA" id="ARBA00022516"/>
    </source>
</evidence>
<dbReference type="Proteomes" id="UP001189122">
    <property type="component" value="Unassembled WGS sequence"/>
</dbReference>
<dbReference type="FunFam" id="1.10.1200.10:FF:000003">
    <property type="entry name" value="Acyl carrier protein"/>
    <property type="match status" value="1"/>
</dbReference>
<evidence type="ECO:0000256" key="8">
    <source>
        <dbReference type="ARBA" id="ARBA00023160"/>
    </source>
</evidence>
<evidence type="ECO:0000256" key="2">
    <source>
        <dbReference type="ARBA" id="ARBA00010930"/>
    </source>
</evidence>
<gene>
    <name evidence="13" type="ORF">SI7747_03003789</name>
</gene>
<dbReference type="GO" id="GO:0000036">
    <property type="term" value="F:acyl carrier activity"/>
    <property type="evidence" value="ECO:0007669"/>
    <property type="project" value="TreeGrafter"/>
</dbReference>
<dbReference type="NCBIfam" id="NF002148">
    <property type="entry name" value="PRK00982.1-2"/>
    <property type="match status" value="1"/>
</dbReference>